<dbReference type="Gene3D" id="2.120.10.30">
    <property type="entry name" value="TolB, C-terminal domain"/>
    <property type="match status" value="1"/>
</dbReference>
<gene>
    <name evidence="1" type="ORF">BaRGS_00040562</name>
</gene>
<accession>A0ABD0J0P3</accession>
<evidence type="ECO:0000313" key="1">
    <source>
        <dbReference type="EMBL" id="KAK7441699.1"/>
    </source>
</evidence>
<name>A0ABD0J0P3_9CAEN</name>
<evidence type="ECO:0008006" key="3">
    <source>
        <dbReference type="Google" id="ProtNLM"/>
    </source>
</evidence>
<dbReference type="PANTHER" id="PTHR24104">
    <property type="entry name" value="E3 UBIQUITIN-PROTEIN LIGASE NHLRC1-RELATED"/>
    <property type="match status" value="1"/>
</dbReference>
<comment type="caution">
    <text evidence="1">The sequence shown here is derived from an EMBL/GenBank/DDBJ whole genome shotgun (WGS) entry which is preliminary data.</text>
</comment>
<protein>
    <recommendedName>
        <fullName evidence="3">SMP-30/Gluconolactonase/LRE-like region domain-containing protein</fullName>
    </recommendedName>
</protein>
<dbReference type="PANTHER" id="PTHR24104:SF25">
    <property type="entry name" value="PROTEIN LIN-41"/>
    <property type="match status" value="1"/>
</dbReference>
<organism evidence="1 2">
    <name type="scientific">Batillaria attramentaria</name>
    <dbReference type="NCBI Taxonomy" id="370345"/>
    <lineage>
        <taxon>Eukaryota</taxon>
        <taxon>Metazoa</taxon>
        <taxon>Spiralia</taxon>
        <taxon>Lophotrochozoa</taxon>
        <taxon>Mollusca</taxon>
        <taxon>Gastropoda</taxon>
        <taxon>Caenogastropoda</taxon>
        <taxon>Sorbeoconcha</taxon>
        <taxon>Cerithioidea</taxon>
        <taxon>Batillariidae</taxon>
        <taxon>Batillaria</taxon>
    </lineage>
</organism>
<dbReference type="InterPro" id="IPR050952">
    <property type="entry name" value="TRIM-NHL_E3_ligases"/>
</dbReference>
<dbReference type="AlphaFoldDB" id="A0ABD0J0P3"/>
<feature type="non-terminal residue" evidence="1">
    <location>
        <position position="1"/>
    </location>
</feature>
<sequence>SATQGHPTPSAPDPQGELPSYSAVARVPGAVTPQLIERISPGQLVRDGTGQQIYDITVLAGGVLVMTVYGEKCVQAFRSLRLQSGVKTRSLLGRVQLDTEPRCVCALGKGYVAVAGDMCLYLVAVLNDRLELKRTIPTGKSYTGIAAYGDSTLVNPVGVDFVGLNGFINETIDRDRATGQLLFRAPSFLATSSKDGLLFVSDSTRLLCVNNAGKVKYEYPKPDADCLSSSQGVCCDPAGFVYLVDRGKRRVMALSSRGTRIADVLTDEHGITDPCAIAVDENGLVYVTNDFVDVLVFRVC</sequence>
<dbReference type="SUPFAM" id="SSF101898">
    <property type="entry name" value="NHL repeat"/>
    <property type="match status" value="1"/>
</dbReference>
<dbReference type="InterPro" id="IPR011042">
    <property type="entry name" value="6-blade_b-propeller_TolB-like"/>
</dbReference>
<proteinExistence type="predicted"/>
<evidence type="ECO:0000313" key="2">
    <source>
        <dbReference type="Proteomes" id="UP001519460"/>
    </source>
</evidence>
<keyword evidence="2" id="KW-1185">Reference proteome</keyword>
<dbReference type="Proteomes" id="UP001519460">
    <property type="component" value="Unassembled WGS sequence"/>
</dbReference>
<reference evidence="1 2" key="1">
    <citation type="journal article" date="2023" name="Sci. Data">
        <title>Genome assembly of the Korean intertidal mud-creeper Batillaria attramentaria.</title>
        <authorList>
            <person name="Patra A.K."/>
            <person name="Ho P.T."/>
            <person name="Jun S."/>
            <person name="Lee S.J."/>
            <person name="Kim Y."/>
            <person name="Won Y.J."/>
        </authorList>
    </citation>
    <scope>NUCLEOTIDE SEQUENCE [LARGE SCALE GENOMIC DNA]</scope>
    <source>
        <strain evidence="1">Wonlab-2016</strain>
    </source>
</reference>
<dbReference type="EMBL" id="JACVVK020000846">
    <property type="protein sequence ID" value="KAK7441699.1"/>
    <property type="molecule type" value="Genomic_DNA"/>
</dbReference>
<dbReference type="GO" id="GO:0008270">
    <property type="term" value="F:zinc ion binding"/>
    <property type="evidence" value="ECO:0007669"/>
    <property type="project" value="UniProtKB-KW"/>
</dbReference>